<evidence type="ECO:0000313" key="3">
    <source>
        <dbReference type="EMBL" id="SCY47392.1"/>
    </source>
</evidence>
<dbReference type="OrthoDB" id="1864194at2"/>
<keyword evidence="1" id="KW-0175">Coiled coil</keyword>
<evidence type="ECO:0000256" key="1">
    <source>
        <dbReference type="SAM" id="Coils"/>
    </source>
</evidence>
<feature type="chain" id="PRO_5038610485" description="Lipoprotein" evidence="2">
    <location>
        <begin position="21"/>
        <end position="268"/>
    </location>
</feature>
<dbReference type="EMBL" id="FMUR01000019">
    <property type="protein sequence ID" value="SCY47392.1"/>
    <property type="molecule type" value="Genomic_DNA"/>
</dbReference>
<organism evidence="3 4">
    <name type="scientific">Butyrivibrio hungatei</name>
    <dbReference type="NCBI Taxonomy" id="185008"/>
    <lineage>
        <taxon>Bacteria</taxon>
        <taxon>Bacillati</taxon>
        <taxon>Bacillota</taxon>
        <taxon>Clostridia</taxon>
        <taxon>Lachnospirales</taxon>
        <taxon>Lachnospiraceae</taxon>
        <taxon>Butyrivibrio</taxon>
    </lineage>
</organism>
<reference evidence="4" key="1">
    <citation type="submission" date="2016-10" db="EMBL/GenBank/DDBJ databases">
        <authorList>
            <person name="Varghese N."/>
            <person name="Submissions S."/>
        </authorList>
    </citation>
    <scope>NUCLEOTIDE SEQUENCE [LARGE SCALE GENOMIC DNA]</scope>
    <source>
        <strain evidence="4">XBD2006</strain>
    </source>
</reference>
<dbReference type="RefSeq" id="WP_074463153.1">
    <property type="nucleotide sequence ID" value="NZ_FMUR01000019.1"/>
</dbReference>
<evidence type="ECO:0008006" key="5">
    <source>
        <dbReference type="Google" id="ProtNLM"/>
    </source>
</evidence>
<evidence type="ECO:0000313" key="4">
    <source>
        <dbReference type="Proteomes" id="UP000183047"/>
    </source>
</evidence>
<sequence>MKKKNITAIGIALMILIITAGCGSNKNSDNESGVTDEAAIVLSNEESTANTEDAASEESSVTPRIYEKHIADYNSYDELIEDIKNFLDVMGESDTDTFFDRAQQYEWFTFCMWQDLNNDSFGYLQVDIDGDGVDELLLGTTGSEENPNDAYIDNMYTIRDGKVDPVFESYSERECYELCEDGVVKYDFNFPPMPYGVEYYRCKAGNLDLIEGIHYEFEWSDDVFQNHFYYYDSSLQNRELTEKEYDEMNEELEQKYNRPKFQLHPFKD</sequence>
<proteinExistence type="predicted"/>
<feature type="signal peptide" evidence="2">
    <location>
        <begin position="1"/>
        <end position="20"/>
    </location>
</feature>
<protein>
    <recommendedName>
        <fullName evidence="5">Lipoprotein</fullName>
    </recommendedName>
</protein>
<keyword evidence="4" id="KW-1185">Reference proteome</keyword>
<dbReference type="PROSITE" id="PS51257">
    <property type="entry name" value="PROKAR_LIPOPROTEIN"/>
    <property type="match status" value="1"/>
</dbReference>
<feature type="coiled-coil region" evidence="1">
    <location>
        <begin position="231"/>
        <end position="258"/>
    </location>
</feature>
<gene>
    <name evidence="3" type="ORF">SAMN02910451_02738</name>
</gene>
<name>A0A1G5G782_9FIRM</name>
<dbReference type="Proteomes" id="UP000183047">
    <property type="component" value="Unassembled WGS sequence"/>
</dbReference>
<keyword evidence="2" id="KW-0732">Signal</keyword>
<evidence type="ECO:0000256" key="2">
    <source>
        <dbReference type="SAM" id="SignalP"/>
    </source>
</evidence>
<dbReference type="AlphaFoldDB" id="A0A1G5G782"/>
<accession>A0A1G5G782</accession>